<feature type="chain" id="PRO_5044313848" description="Sialidase domain-containing protein" evidence="2">
    <location>
        <begin position="26"/>
        <end position="559"/>
    </location>
</feature>
<feature type="signal peptide" evidence="2">
    <location>
        <begin position="1"/>
        <end position="25"/>
    </location>
</feature>
<keyword evidence="4" id="KW-1185">Reference proteome</keyword>
<evidence type="ECO:0000256" key="1">
    <source>
        <dbReference type="SAM" id="MobiDB-lite"/>
    </source>
</evidence>
<comment type="caution">
    <text evidence="3">The sequence shown here is derived from an EMBL/GenBank/DDBJ whole genome shotgun (WGS) entry which is preliminary data.</text>
</comment>
<evidence type="ECO:0008006" key="5">
    <source>
        <dbReference type="Google" id="ProtNLM"/>
    </source>
</evidence>
<name>A0AB34K6K0_PRYPA</name>
<organism evidence="3 4">
    <name type="scientific">Prymnesium parvum</name>
    <name type="common">Toxic golden alga</name>
    <dbReference type="NCBI Taxonomy" id="97485"/>
    <lineage>
        <taxon>Eukaryota</taxon>
        <taxon>Haptista</taxon>
        <taxon>Haptophyta</taxon>
        <taxon>Prymnesiophyceae</taxon>
        <taxon>Prymnesiales</taxon>
        <taxon>Prymnesiaceae</taxon>
        <taxon>Prymnesium</taxon>
    </lineage>
</organism>
<dbReference type="AlphaFoldDB" id="A0AB34K6K0"/>
<reference evidence="3 4" key="1">
    <citation type="journal article" date="2024" name="Science">
        <title>Giant polyketide synthase enzymes in the biosynthesis of giant marine polyether toxins.</title>
        <authorList>
            <person name="Fallon T.R."/>
            <person name="Shende V.V."/>
            <person name="Wierzbicki I.H."/>
            <person name="Pendleton A.L."/>
            <person name="Watervoot N.F."/>
            <person name="Auber R.P."/>
            <person name="Gonzalez D.J."/>
            <person name="Wisecaver J.H."/>
            <person name="Moore B.S."/>
        </authorList>
    </citation>
    <scope>NUCLEOTIDE SEQUENCE [LARGE SCALE GENOMIC DNA]</scope>
    <source>
        <strain evidence="3 4">12B1</strain>
    </source>
</reference>
<dbReference type="EMBL" id="JBGBPQ010000001">
    <property type="protein sequence ID" value="KAL1529905.1"/>
    <property type="molecule type" value="Genomic_DNA"/>
</dbReference>
<sequence>MPAAPLMAFLALLDASALPARPTDATGHSVAGSAVTRAVKRGQARGTSSAGERPAGWDTAKCVGICPRKAENLCWDCQNGTITTAGRLQPWMACGSTRTRSELERGSVRHRDCYTTPSGIVMVAALGMRLFAAAPSCERGDALAIASLVRRCDRVASCQACSGAGLLRHGEEVILSGLNSSHGLAGRRDTPIYRYLSLFSCTSSDDVSREISEYGRGGGTVLALSSSDGVRFARPFTIMGASSAGETPGDGALVSTLAESSLRTVELVYMPWLPGVDGMTHNLAGPVHVGEGHTVMMGGVGAFYTSAQRELVTFKRLRKKQRNPIVPSRTAGIFLTSGPGYTFDPTTWARPSLAISAAHAGCVDQRLRTGYGFPFGGGCQYDGRLSLVQHQDTFLLYARANLRECSPRGGRFVTVARSPDLSTWGPMEPISIEGYDEHTGDIYFFAVQTNPLDERKLLALFPLSLPPRGCIAMSMSNDGVHWSPSIKLVDSTAVLGTGRTQDHPIAGGVRLRNGTVYFYVQKMVPGIGAPIGSRRTRIVRYSLPAAELSRLTQMALPTD</sequence>
<evidence type="ECO:0000313" key="4">
    <source>
        <dbReference type="Proteomes" id="UP001515480"/>
    </source>
</evidence>
<protein>
    <recommendedName>
        <fullName evidence="5">Sialidase domain-containing protein</fullName>
    </recommendedName>
</protein>
<gene>
    <name evidence="3" type="ORF">AB1Y20_000833</name>
</gene>
<accession>A0AB34K6K0</accession>
<dbReference type="Proteomes" id="UP001515480">
    <property type="component" value="Unassembled WGS sequence"/>
</dbReference>
<proteinExistence type="predicted"/>
<feature type="region of interest" description="Disordered" evidence="1">
    <location>
        <begin position="22"/>
        <end position="55"/>
    </location>
</feature>
<evidence type="ECO:0000256" key="2">
    <source>
        <dbReference type="SAM" id="SignalP"/>
    </source>
</evidence>
<keyword evidence="2" id="KW-0732">Signal</keyword>
<dbReference type="InterPro" id="IPR023296">
    <property type="entry name" value="Glyco_hydro_beta-prop_sf"/>
</dbReference>
<dbReference type="SUPFAM" id="SSF75005">
    <property type="entry name" value="Arabinanase/levansucrase/invertase"/>
    <property type="match status" value="1"/>
</dbReference>
<evidence type="ECO:0000313" key="3">
    <source>
        <dbReference type="EMBL" id="KAL1529905.1"/>
    </source>
</evidence>